<dbReference type="GO" id="GO:0005524">
    <property type="term" value="F:ATP binding"/>
    <property type="evidence" value="ECO:0007669"/>
    <property type="project" value="UniProtKB-UniRule"/>
</dbReference>
<dbReference type="InterPro" id="IPR017665">
    <property type="entry name" value="Guanylate_kinase"/>
</dbReference>
<dbReference type="PROSITE" id="PS00856">
    <property type="entry name" value="GUANYLATE_KINASE_1"/>
    <property type="match status" value="1"/>
</dbReference>
<dbReference type="PANTHER" id="PTHR23117:SF13">
    <property type="entry name" value="GUANYLATE KINASE"/>
    <property type="match status" value="1"/>
</dbReference>
<evidence type="ECO:0000256" key="11">
    <source>
        <dbReference type="HAMAP-Rule" id="MF_00328"/>
    </source>
</evidence>
<dbReference type="SUPFAM" id="SSF52540">
    <property type="entry name" value="P-loop containing nucleoside triphosphate hydrolases"/>
    <property type="match status" value="1"/>
</dbReference>
<keyword evidence="8 11" id="KW-0067">ATP-binding</keyword>
<dbReference type="InterPro" id="IPR027417">
    <property type="entry name" value="P-loop_NTPase"/>
</dbReference>
<dbReference type="PROSITE" id="PS50052">
    <property type="entry name" value="GUANYLATE_KINASE_2"/>
    <property type="match status" value="1"/>
</dbReference>
<dbReference type="Proteomes" id="UP000823896">
    <property type="component" value="Unassembled WGS sequence"/>
</dbReference>
<dbReference type="Gene3D" id="3.30.63.10">
    <property type="entry name" value="Guanylate Kinase phosphate binding domain"/>
    <property type="match status" value="1"/>
</dbReference>
<sequence>MKKGLLIIMSGPSGVGKGTIRKYFMNDDSLRLAYSISMTTRKPRENEVDGVDYIFTSREHFEEAIRKGELLEWAEFVGNYYGTPLAQVEKLRNEGKNVLLEIEVQGADQVRQKCPDALSIFIIPPSMEELEKRIRGRRSEPEEIVQQRLAKAENEMKLVCNYKYIVCNEDPQLAAELISSIIKRHMYVEENV</sequence>
<dbReference type="AlphaFoldDB" id="A0A9D2NTK8"/>
<comment type="similarity">
    <text evidence="2 11">Belongs to the guanylate kinase family.</text>
</comment>
<dbReference type="FunFam" id="3.30.63.10:FF:000002">
    <property type="entry name" value="Guanylate kinase 1"/>
    <property type="match status" value="1"/>
</dbReference>
<evidence type="ECO:0000256" key="1">
    <source>
        <dbReference type="ARBA" id="ARBA00003531"/>
    </source>
</evidence>
<comment type="subcellular location">
    <subcellularLocation>
        <location evidence="11">Cytoplasm</location>
    </subcellularLocation>
</comment>
<reference evidence="13" key="1">
    <citation type="journal article" date="2021" name="PeerJ">
        <title>Extensive microbial diversity within the chicken gut microbiome revealed by metagenomics and culture.</title>
        <authorList>
            <person name="Gilroy R."/>
            <person name="Ravi A."/>
            <person name="Getino M."/>
            <person name="Pursley I."/>
            <person name="Horton D.L."/>
            <person name="Alikhan N.F."/>
            <person name="Baker D."/>
            <person name="Gharbi K."/>
            <person name="Hall N."/>
            <person name="Watson M."/>
            <person name="Adriaenssens E.M."/>
            <person name="Foster-Nyarko E."/>
            <person name="Jarju S."/>
            <person name="Secka A."/>
            <person name="Antonio M."/>
            <person name="Oren A."/>
            <person name="Chaudhuri R.R."/>
            <person name="La Ragione R."/>
            <person name="Hildebrand F."/>
            <person name="Pallen M.J."/>
        </authorList>
    </citation>
    <scope>NUCLEOTIDE SEQUENCE</scope>
    <source>
        <strain evidence="13">CHK187-11901</strain>
    </source>
</reference>
<evidence type="ECO:0000256" key="6">
    <source>
        <dbReference type="ARBA" id="ARBA00022741"/>
    </source>
</evidence>
<evidence type="ECO:0000256" key="3">
    <source>
        <dbReference type="ARBA" id="ARBA00012961"/>
    </source>
</evidence>
<evidence type="ECO:0000256" key="10">
    <source>
        <dbReference type="ARBA" id="ARBA00048594"/>
    </source>
</evidence>
<dbReference type="SMART" id="SM00072">
    <property type="entry name" value="GuKc"/>
    <property type="match status" value="1"/>
</dbReference>
<feature type="binding site" evidence="11">
    <location>
        <begin position="11"/>
        <end position="18"/>
    </location>
    <ligand>
        <name>ATP</name>
        <dbReference type="ChEBI" id="CHEBI:30616"/>
    </ligand>
</feature>
<dbReference type="GO" id="GO:0004385">
    <property type="term" value="F:GMP kinase activity"/>
    <property type="evidence" value="ECO:0007669"/>
    <property type="project" value="UniProtKB-UniRule"/>
</dbReference>
<evidence type="ECO:0000256" key="2">
    <source>
        <dbReference type="ARBA" id="ARBA00005790"/>
    </source>
</evidence>
<organism evidence="13 14">
    <name type="scientific">Candidatus Merdibacter merdavium</name>
    <dbReference type="NCBI Taxonomy" id="2838692"/>
    <lineage>
        <taxon>Bacteria</taxon>
        <taxon>Bacillati</taxon>
        <taxon>Bacillota</taxon>
        <taxon>Erysipelotrichia</taxon>
        <taxon>Erysipelotrichales</taxon>
        <taxon>Erysipelotrichaceae</taxon>
        <taxon>Merdibacter</taxon>
    </lineage>
</organism>
<dbReference type="NCBIfam" id="TIGR03263">
    <property type="entry name" value="guanyl_kin"/>
    <property type="match status" value="1"/>
</dbReference>
<evidence type="ECO:0000256" key="8">
    <source>
        <dbReference type="ARBA" id="ARBA00022840"/>
    </source>
</evidence>
<evidence type="ECO:0000259" key="12">
    <source>
        <dbReference type="PROSITE" id="PS50052"/>
    </source>
</evidence>
<name>A0A9D2NTK8_9FIRM</name>
<dbReference type="Pfam" id="PF00625">
    <property type="entry name" value="Guanylate_kin"/>
    <property type="match status" value="1"/>
</dbReference>
<protein>
    <recommendedName>
        <fullName evidence="4 11">Guanylate kinase</fullName>
        <ecNumber evidence="3 11">2.7.4.8</ecNumber>
    </recommendedName>
    <alternativeName>
        <fullName evidence="9 11">GMP kinase</fullName>
    </alternativeName>
</protein>
<comment type="caution">
    <text evidence="13">The sequence shown here is derived from an EMBL/GenBank/DDBJ whole genome shotgun (WGS) entry which is preliminary data.</text>
</comment>
<dbReference type="InterPro" id="IPR020590">
    <property type="entry name" value="Guanylate_kinase_CS"/>
</dbReference>
<dbReference type="GO" id="GO:0005829">
    <property type="term" value="C:cytosol"/>
    <property type="evidence" value="ECO:0007669"/>
    <property type="project" value="TreeGrafter"/>
</dbReference>
<keyword evidence="7 11" id="KW-0418">Kinase</keyword>
<evidence type="ECO:0000256" key="5">
    <source>
        <dbReference type="ARBA" id="ARBA00022679"/>
    </source>
</evidence>
<dbReference type="HAMAP" id="MF_00328">
    <property type="entry name" value="Guanylate_kinase"/>
    <property type="match status" value="1"/>
</dbReference>
<keyword evidence="11" id="KW-0963">Cytoplasm</keyword>
<dbReference type="EC" id="2.7.4.8" evidence="3 11"/>
<comment type="catalytic activity">
    <reaction evidence="10 11">
        <text>GMP + ATP = GDP + ADP</text>
        <dbReference type="Rhea" id="RHEA:20780"/>
        <dbReference type="ChEBI" id="CHEBI:30616"/>
        <dbReference type="ChEBI" id="CHEBI:58115"/>
        <dbReference type="ChEBI" id="CHEBI:58189"/>
        <dbReference type="ChEBI" id="CHEBI:456216"/>
        <dbReference type="EC" id="2.7.4.8"/>
    </reaction>
</comment>
<feature type="domain" description="Guanylate kinase-like" evidence="12">
    <location>
        <begin position="4"/>
        <end position="183"/>
    </location>
</feature>
<keyword evidence="5 11" id="KW-0808">Transferase</keyword>
<accession>A0A9D2NTK8</accession>
<dbReference type="PANTHER" id="PTHR23117">
    <property type="entry name" value="GUANYLATE KINASE-RELATED"/>
    <property type="match status" value="1"/>
</dbReference>
<dbReference type="InterPro" id="IPR008145">
    <property type="entry name" value="GK/Ca_channel_bsu"/>
</dbReference>
<dbReference type="EMBL" id="DWWM01000057">
    <property type="protein sequence ID" value="HJC37286.1"/>
    <property type="molecule type" value="Genomic_DNA"/>
</dbReference>
<gene>
    <name evidence="11 13" type="primary">gmk</name>
    <name evidence="13" type="ORF">H9702_09205</name>
</gene>
<dbReference type="InterPro" id="IPR008144">
    <property type="entry name" value="Guanylate_kin-like_dom"/>
</dbReference>
<reference evidence="13" key="2">
    <citation type="submission" date="2021-04" db="EMBL/GenBank/DDBJ databases">
        <authorList>
            <person name="Gilroy R."/>
        </authorList>
    </citation>
    <scope>NUCLEOTIDE SEQUENCE</scope>
    <source>
        <strain evidence="13">CHK187-11901</strain>
    </source>
</reference>
<proteinExistence type="inferred from homology"/>
<evidence type="ECO:0000256" key="7">
    <source>
        <dbReference type="ARBA" id="ARBA00022777"/>
    </source>
</evidence>
<evidence type="ECO:0000313" key="14">
    <source>
        <dbReference type="Proteomes" id="UP000823896"/>
    </source>
</evidence>
<dbReference type="Gene3D" id="3.40.50.300">
    <property type="entry name" value="P-loop containing nucleotide triphosphate hydrolases"/>
    <property type="match status" value="1"/>
</dbReference>
<evidence type="ECO:0000313" key="13">
    <source>
        <dbReference type="EMBL" id="HJC37286.1"/>
    </source>
</evidence>
<evidence type="ECO:0000256" key="4">
    <source>
        <dbReference type="ARBA" id="ARBA00016296"/>
    </source>
</evidence>
<dbReference type="CDD" id="cd00071">
    <property type="entry name" value="GMPK"/>
    <property type="match status" value="1"/>
</dbReference>
<comment type="function">
    <text evidence="1 11">Essential for recycling GMP and indirectly, cGMP.</text>
</comment>
<keyword evidence="6 11" id="KW-0547">Nucleotide-binding</keyword>
<evidence type="ECO:0000256" key="9">
    <source>
        <dbReference type="ARBA" id="ARBA00030128"/>
    </source>
</evidence>